<evidence type="ECO:0000313" key="1">
    <source>
        <dbReference type="EMBL" id="KAI3780679.1"/>
    </source>
</evidence>
<dbReference type="EMBL" id="CM042010">
    <property type="protein sequence ID" value="KAI3780679.1"/>
    <property type="molecule type" value="Genomic_DNA"/>
</dbReference>
<name>A0ACB9GB66_CICIN</name>
<proteinExistence type="predicted"/>
<keyword evidence="2" id="KW-1185">Reference proteome</keyword>
<sequence length="284" mass="31640">MSASAVTYYRSTPHATSQNSQTNNSLIVFVSAFTDLQSQRISVQLTKITSTQMAMEQLSQETVSQNIFKENETASDKWKSLSESLDESENSPSAGFDCNICLDSVQDPVVTLCGHLYCWPCIYKWIQHQNSSSGTPNKHNPQCPVCKQDISQKTLVPLYGRGQTTKPQSDEKGLDLGMVIPRRPLSPSCGVVRTPTEQVNYRVRQQQAPNVINPTSPTTGMLGEMVYGGIFGNTEASLYAYPNSYNLVAISTQRARRHAIQADRSLGRIWFFLFCCIMLCLVLF</sequence>
<reference evidence="2" key="1">
    <citation type="journal article" date="2022" name="Mol. Ecol. Resour.">
        <title>The genomes of chicory, endive, great burdock and yacon provide insights into Asteraceae palaeo-polyploidization history and plant inulin production.</title>
        <authorList>
            <person name="Fan W."/>
            <person name="Wang S."/>
            <person name="Wang H."/>
            <person name="Wang A."/>
            <person name="Jiang F."/>
            <person name="Liu H."/>
            <person name="Zhao H."/>
            <person name="Xu D."/>
            <person name="Zhang Y."/>
        </authorList>
    </citation>
    <scope>NUCLEOTIDE SEQUENCE [LARGE SCALE GENOMIC DNA]</scope>
    <source>
        <strain evidence="2">cv. Punajuju</strain>
    </source>
</reference>
<comment type="caution">
    <text evidence="1">The sequence shown here is derived from an EMBL/GenBank/DDBJ whole genome shotgun (WGS) entry which is preliminary data.</text>
</comment>
<reference evidence="1 2" key="2">
    <citation type="journal article" date="2022" name="Mol. Ecol. Resour.">
        <title>The genomes of chicory, endive, great burdock and yacon provide insights into Asteraceae paleo-polyploidization history and plant inulin production.</title>
        <authorList>
            <person name="Fan W."/>
            <person name="Wang S."/>
            <person name="Wang H."/>
            <person name="Wang A."/>
            <person name="Jiang F."/>
            <person name="Liu H."/>
            <person name="Zhao H."/>
            <person name="Xu D."/>
            <person name="Zhang Y."/>
        </authorList>
    </citation>
    <scope>NUCLEOTIDE SEQUENCE [LARGE SCALE GENOMIC DNA]</scope>
    <source>
        <strain evidence="2">cv. Punajuju</strain>
        <tissue evidence="1">Leaves</tissue>
    </source>
</reference>
<accession>A0ACB9GB66</accession>
<evidence type="ECO:0000313" key="2">
    <source>
        <dbReference type="Proteomes" id="UP001055811"/>
    </source>
</evidence>
<dbReference type="Proteomes" id="UP001055811">
    <property type="component" value="Linkage Group LG02"/>
</dbReference>
<organism evidence="1 2">
    <name type="scientific">Cichorium intybus</name>
    <name type="common">Chicory</name>
    <dbReference type="NCBI Taxonomy" id="13427"/>
    <lineage>
        <taxon>Eukaryota</taxon>
        <taxon>Viridiplantae</taxon>
        <taxon>Streptophyta</taxon>
        <taxon>Embryophyta</taxon>
        <taxon>Tracheophyta</taxon>
        <taxon>Spermatophyta</taxon>
        <taxon>Magnoliopsida</taxon>
        <taxon>eudicotyledons</taxon>
        <taxon>Gunneridae</taxon>
        <taxon>Pentapetalae</taxon>
        <taxon>asterids</taxon>
        <taxon>campanulids</taxon>
        <taxon>Asterales</taxon>
        <taxon>Asteraceae</taxon>
        <taxon>Cichorioideae</taxon>
        <taxon>Cichorieae</taxon>
        <taxon>Cichoriinae</taxon>
        <taxon>Cichorium</taxon>
    </lineage>
</organism>
<gene>
    <name evidence="1" type="ORF">L2E82_10665</name>
</gene>
<protein>
    <submittedName>
        <fullName evidence="1">Uncharacterized protein</fullName>
    </submittedName>
</protein>